<comment type="similarity">
    <text evidence="11">In the C-terminal section; belongs to the cytidylyltransferase family.</text>
</comment>
<evidence type="ECO:0000256" key="8">
    <source>
        <dbReference type="ARBA" id="ARBA00023268"/>
    </source>
</evidence>
<keyword evidence="9 11" id="KW-0119">Carbohydrate metabolism</keyword>
<evidence type="ECO:0000259" key="13">
    <source>
        <dbReference type="Pfam" id="PF01467"/>
    </source>
</evidence>
<comment type="subunit">
    <text evidence="11">Homodimer.</text>
</comment>
<dbReference type="GO" id="GO:0005829">
    <property type="term" value="C:cytosol"/>
    <property type="evidence" value="ECO:0007669"/>
    <property type="project" value="TreeGrafter"/>
</dbReference>
<feature type="domain" description="Cytidyltransferase-like" evidence="13">
    <location>
        <begin position="359"/>
        <end position="453"/>
    </location>
</feature>
<dbReference type="InterPro" id="IPR011611">
    <property type="entry name" value="PfkB_dom"/>
</dbReference>
<keyword evidence="3 11" id="KW-0808">Transferase</keyword>
<comment type="pathway">
    <text evidence="11">Nucleotide-sugar biosynthesis; ADP-L-glycero-beta-D-manno-heptose biosynthesis; ADP-L-glycero-beta-D-manno-heptose from D-glycero-beta-D-manno-heptose 7-phosphate: step 1/4.</text>
</comment>
<dbReference type="Gene3D" id="3.40.50.620">
    <property type="entry name" value="HUPs"/>
    <property type="match status" value="1"/>
</dbReference>
<comment type="similarity">
    <text evidence="11">In the N-terminal section; belongs to the carbohydrate kinase PfkB family.</text>
</comment>
<dbReference type="InterPro" id="IPR029056">
    <property type="entry name" value="Ribokinase-like"/>
</dbReference>
<feature type="active site" evidence="11">
    <location>
        <position position="279"/>
    </location>
</feature>
<keyword evidence="8 11" id="KW-0511">Multifunctional enzyme</keyword>
<dbReference type="NCBIfam" id="TIGR02199">
    <property type="entry name" value="rfaE_dom_II"/>
    <property type="match status" value="1"/>
</dbReference>
<evidence type="ECO:0000256" key="5">
    <source>
        <dbReference type="ARBA" id="ARBA00022741"/>
    </source>
</evidence>
<dbReference type="SUPFAM" id="SSF52374">
    <property type="entry name" value="Nucleotidylyl transferase"/>
    <property type="match status" value="1"/>
</dbReference>
<dbReference type="GO" id="GO:0005524">
    <property type="term" value="F:ATP binding"/>
    <property type="evidence" value="ECO:0007669"/>
    <property type="project" value="UniProtKB-UniRule"/>
</dbReference>
<dbReference type="InterPro" id="IPR023030">
    <property type="entry name" value="Bifunc_HldE"/>
</dbReference>
<dbReference type="RefSeq" id="WP_145068398.1">
    <property type="nucleotide sequence ID" value="NZ_CP036287.1"/>
</dbReference>
<dbReference type="Proteomes" id="UP000316921">
    <property type="component" value="Chromosome"/>
</dbReference>
<comment type="function">
    <text evidence="2 11">Catalyzes the ADP transfer from ATP to D-glycero-beta-D-manno-heptose 1-phosphate, yielding ADP-D-glycero-beta-D-manno-heptose.</text>
</comment>
<dbReference type="UniPathway" id="UPA00356">
    <property type="reaction ID" value="UER00437"/>
</dbReference>
<protein>
    <recommendedName>
        <fullName evidence="11">Bifunctional protein HldE</fullName>
    </recommendedName>
    <domain>
        <recommendedName>
            <fullName evidence="11">D-beta-D-heptose 7-phosphate kinase</fullName>
            <ecNumber evidence="11">2.7.1.167</ecNumber>
        </recommendedName>
        <alternativeName>
            <fullName evidence="11">D-beta-D-heptose 7-phosphotransferase</fullName>
        </alternativeName>
        <alternativeName>
            <fullName evidence="11">D-glycero-beta-D-manno-heptose-7-phosphate kinase</fullName>
        </alternativeName>
    </domain>
    <domain>
        <recommendedName>
            <fullName evidence="11">D-beta-D-heptose 1-phosphate adenylyltransferase</fullName>
            <ecNumber evidence="11">2.7.7.70</ecNumber>
        </recommendedName>
        <alternativeName>
            <fullName evidence="11">D-glycero-beta-D-manno-heptose 1-phosphate adenylyltransferase</fullName>
        </alternativeName>
    </domain>
</protein>
<dbReference type="Gene3D" id="3.40.1190.20">
    <property type="match status" value="1"/>
</dbReference>
<feature type="binding site" evidence="11">
    <location>
        <begin position="209"/>
        <end position="212"/>
    </location>
    <ligand>
        <name>ATP</name>
        <dbReference type="ChEBI" id="CHEBI:30616"/>
    </ligand>
</feature>
<evidence type="ECO:0000256" key="7">
    <source>
        <dbReference type="ARBA" id="ARBA00022840"/>
    </source>
</evidence>
<dbReference type="InterPro" id="IPR004821">
    <property type="entry name" value="Cyt_trans-like"/>
</dbReference>
<comment type="pathway">
    <text evidence="11">Nucleotide-sugar biosynthesis; ADP-L-glycero-beta-D-manno-heptose biosynthesis; ADP-L-glycero-beta-D-manno-heptose from D-glycero-beta-D-manno-heptose 7-phosphate: step 3/4.</text>
</comment>
<dbReference type="Pfam" id="PF00294">
    <property type="entry name" value="PfkB"/>
    <property type="match status" value="1"/>
</dbReference>
<feature type="region of interest" description="Cytidylyltransferase" evidence="11">
    <location>
        <begin position="359"/>
        <end position="494"/>
    </location>
</feature>
<dbReference type="EC" id="2.7.7.70" evidence="11"/>
<sequence>MAPTPTSSQLVTRLDSLGTPRVLIVGDLILDRYVTGEVTRISPEAAIPILAVGHEDDRLGGAGNVAANLRAMEAQVEILGVVGDDGLGRHCVELFSAIGIDATGCVVDPGRPTTIKTRLVSGVQQMLRVDWESSAPVEGRVEAELLSQLEARIGRADAVILSDYGKGVLTAPVIEAAIAACRAAGKPVLVDPKGSDYARYKGATLLTPNRKEAEQALGRKLSSLEAVPEAAAELQRIAQLDMSVITLGGDGIFFVDQDGQAGRIPTLARAVFDVTGAGDTVISHLALGLAAGWSLGEAVLLANHAAGIVVGRRGAASVTRNEVRAALGESSPSRGKILEPGEVAAVIAEWRAEGKTIAFTNGCFDVLHAGHVQYLRFARSKGDRLIVGVNDDDSVRRLKGETRPVNKIADRLEVLSALEMVDAVVAFGEDTPKEIIERITPHALVKGEDWADKGVVGREWVEQHGGQVHLAPLLAGRSTTSILERAKSGEAAGH</sequence>
<evidence type="ECO:0000256" key="6">
    <source>
        <dbReference type="ARBA" id="ARBA00022777"/>
    </source>
</evidence>
<dbReference type="GO" id="GO:0033786">
    <property type="term" value="F:heptose-1-phosphate adenylyltransferase activity"/>
    <property type="evidence" value="ECO:0007669"/>
    <property type="project" value="UniProtKB-UniRule"/>
</dbReference>
<keyword evidence="7 11" id="KW-0067">ATP-binding</keyword>
<dbReference type="SUPFAM" id="SSF53613">
    <property type="entry name" value="Ribokinase-like"/>
    <property type="match status" value="1"/>
</dbReference>
<dbReference type="PANTHER" id="PTHR46969:SF1">
    <property type="entry name" value="BIFUNCTIONAL PROTEIN HLDE"/>
    <property type="match status" value="1"/>
</dbReference>
<dbReference type="EMBL" id="CP036287">
    <property type="protein sequence ID" value="QDU68947.1"/>
    <property type="molecule type" value="Genomic_DNA"/>
</dbReference>
<dbReference type="KEGG" id="pbap:Pla133_40620"/>
<organism evidence="14 15">
    <name type="scientific">Engelhardtia mirabilis</name>
    <dbReference type="NCBI Taxonomy" id="2528011"/>
    <lineage>
        <taxon>Bacteria</taxon>
        <taxon>Pseudomonadati</taxon>
        <taxon>Planctomycetota</taxon>
        <taxon>Planctomycetia</taxon>
        <taxon>Planctomycetia incertae sedis</taxon>
        <taxon>Engelhardtia</taxon>
    </lineage>
</organism>
<dbReference type="PANTHER" id="PTHR46969">
    <property type="entry name" value="BIFUNCTIONAL PROTEIN HLDE"/>
    <property type="match status" value="1"/>
</dbReference>
<dbReference type="AlphaFoldDB" id="A0A518BPP5"/>
<dbReference type="InterPro" id="IPR014729">
    <property type="entry name" value="Rossmann-like_a/b/a_fold"/>
</dbReference>
<dbReference type="InterPro" id="IPR011913">
    <property type="entry name" value="RfaE_dom_I"/>
</dbReference>
<dbReference type="GO" id="GO:0016773">
    <property type="term" value="F:phosphotransferase activity, alcohol group as acceptor"/>
    <property type="evidence" value="ECO:0007669"/>
    <property type="project" value="InterPro"/>
</dbReference>
<dbReference type="NCBIfam" id="TIGR00125">
    <property type="entry name" value="cyt_tran_rel"/>
    <property type="match status" value="1"/>
</dbReference>
<dbReference type="Pfam" id="PF01467">
    <property type="entry name" value="CTP_transf_like"/>
    <property type="match status" value="1"/>
</dbReference>
<evidence type="ECO:0000259" key="12">
    <source>
        <dbReference type="Pfam" id="PF00294"/>
    </source>
</evidence>
<evidence type="ECO:0000256" key="1">
    <source>
        <dbReference type="ARBA" id="ARBA00002319"/>
    </source>
</evidence>
<proteinExistence type="inferred from homology"/>
<reference evidence="14 15" key="1">
    <citation type="submission" date="2019-02" db="EMBL/GenBank/DDBJ databases">
        <title>Deep-cultivation of Planctomycetes and their phenomic and genomic characterization uncovers novel biology.</title>
        <authorList>
            <person name="Wiegand S."/>
            <person name="Jogler M."/>
            <person name="Boedeker C."/>
            <person name="Pinto D."/>
            <person name="Vollmers J."/>
            <person name="Rivas-Marin E."/>
            <person name="Kohn T."/>
            <person name="Peeters S.H."/>
            <person name="Heuer A."/>
            <person name="Rast P."/>
            <person name="Oberbeckmann S."/>
            <person name="Bunk B."/>
            <person name="Jeske O."/>
            <person name="Meyerdierks A."/>
            <person name="Storesund J.E."/>
            <person name="Kallscheuer N."/>
            <person name="Luecker S."/>
            <person name="Lage O.M."/>
            <person name="Pohl T."/>
            <person name="Merkel B.J."/>
            <person name="Hornburger P."/>
            <person name="Mueller R.-W."/>
            <person name="Bruemmer F."/>
            <person name="Labrenz M."/>
            <person name="Spormann A.M."/>
            <person name="Op den Camp H."/>
            <person name="Overmann J."/>
            <person name="Amann R."/>
            <person name="Jetten M.S.M."/>
            <person name="Mascher T."/>
            <person name="Medema M.H."/>
            <person name="Devos D.P."/>
            <person name="Kaster A.-K."/>
            <person name="Ovreas L."/>
            <person name="Rohde M."/>
            <person name="Galperin M.Y."/>
            <person name="Jogler C."/>
        </authorList>
    </citation>
    <scope>NUCLEOTIDE SEQUENCE [LARGE SCALE GENOMIC DNA]</scope>
    <source>
        <strain evidence="14 15">Pla133</strain>
    </source>
</reference>
<evidence type="ECO:0000313" key="14">
    <source>
        <dbReference type="EMBL" id="QDU68947.1"/>
    </source>
</evidence>
<keyword evidence="5 11" id="KW-0547">Nucleotide-binding</keyword>
<name>A0A518BPP5_9BACT</name>
<comment type="catalytic activity">
    <reaction evidence="11">
        <text>D-glycero-beta-D-manno-heptose 7-phosphate + ATP = D-glycero-beta-D-manno-heptose 1,7-bisphosphate + ADP + H(+)</text>
        <dbReference type="Rhea" id="RHEA:27473"/>
        <dbReference type="ChEBI" id="CHEBI:15378"/>
        <dbReference type="ChEBI" id="CHEBI:30616"/>
        <dbReference type="ChEBI" id="CHEBI:60204"/>
        <dbReference type="ChEBI" id="CHEBI:60208"/>
        <dbReference type="ChEBI" id="CHEBI:456216"/>
        <dbReference type="EC" id="2.7.1.167"/>
    </reaction>
</comment>
<comment type="catalytic activity">
    <reaction evidence="10 11">
        <text>D-glycero-beta-D-manno-heptose 1-phosphate + ATP + H(+) = ADP-D-glycero-beta-D-manno-heptose + diphosphate</text>
        <dbReference type="Rhea" id="RHEA:27465"/>
        <dbReference type="ChEBI" id="CHEBI:15378"/>
        <dbReference type="ChEBI" id="CHEBI:30616"/>
        <dbReference type="ChEBI" id="CHEBI:33019"/>
        <dbReference type="ChEBI" id="CHEBI:59967"/>
        <dbReference type="ChEBI" id="CHEBI:61593"/>
        <dbReference type="EC" id="2.7.7.70"/>
    </reaction>
</comment>
<keyword evidence="4 11" id="KW-0548">Nucleotidyltransferase</keyword>
<evidence type="ECO:0000256" key="2">
    <source>
        <dbReference type="ARBA" id="ARBA00003753"/>
    </source>
</evidence>
<dbReference type="HAMAP" id="MF_01603">
    <property type="entry name" value="HldE"/>
    <property type="match status" value="1"/>
</dbReference>
<dbReference type="EC" id="2.7.1.167" evidence="11"/>
<evidence type="ECO:0000256" key="3">
    <source>
        <dbReference type="ARBA" id="ARBA00022679"/>
    </source>
</evidence>
<dbReference type="NCBIfam" id="TIGR02198">
    <property type="entry name" value="rfaE_dom_I"/>
    <property type="match status" value="1"/>
</dbReference>
<evidence type="ECO:0000256" key="11">
    <source>
        <dbReference type="HAMAP-Rule" id="MF_01603"/>
    </source>
</evidence>
<feature type="domain" description="Carbohydrate kinase PfkB" evidence="12">
    <location>
        <begin position="23"/>
        <end position="317"/>
    </location>
</feature>
<dbReference type="GO" id="GO:0033785">
    <property type="term" value="F:heptose 7-phosphate kinase activity"/>
    <property type="evidence" value="ECO:0007669"/>
    <property type="project" value="UniProtKB-UniRule"/>
</dbReference>
<keyword evidence="15" id="KW-1185">Reference proteome</keyword>
<comment type="function">
    <text evidence="1 11">Catalyzes the phosphorylation of D-glycero-D-manno-heptose 7-phosphate at the C-1 position to selectively form D-glycero-beta-D-manno-heptose-1,7-bisphosphate.</text>
</comment>
<gene>
    <name evidence="14" type="primary">hldE_4</name>
    <name evidence="11" type="synonym">hldE</name>
    <name evidence="14" type="ORF">Pla133_40620</name>
</gene>
<evidence type="ECO:0000256" key="9">
    <source>
        <dbReference type="ARBA" id="ARBA00023277"/>
    </source>
</evidence>
<keyword evidence="6 11" id="KW-0418">Kinase</keyword>
<evidence type="ECO:0000256" key="4">
    <source>
        <dbReference type="ARBA" id="ARBA00022695"/>
    </source>
</evidence>
<evidence type="ECO:0000313" key="15">
    <source>
        <dbReference type="Proteomes" id="UP000316921"/>
    </source>
</evidence>
<dbReference type="GO" id="GO:0097171">
    <property type="term" value="P:ADP-L-glycero-beta-D-manno-heptose biosynthetic process"/>
    <property type="evidence" value="ECO:0007669"/>
    <property type="project" value="UniProtKB-UniPathway"/>
</dbReference>
<feature type="region of interest" description="Ribokinase" evidence="11">
    <location>
        <begin position="1"/>
        <end position="331"/>
    </location>
</feature>
<accession>A0A518BPP5</accession>
<dbReference type="InterPro" id="IPR011914">
    <property type="entry name" value="RfaE_dom_II"/>
</dbReference>
<evidence type="ECO:0000256" key="10">
    <source>
        <dbReference type="ARBA" id="ARBA00047428"/>
    </source>
</evidence>
<dbReference type="CDD" id="cd01172">
    <property type="entry name" value="RfaE_like"/>
    <property type="match status" value="1"/>
</dbReference>